<accession>A0A316DDZ1</accession>
<dbReference type="OrthoDB" id="1882482at2"/>
<organism evidence="2 3">
    <name type="scientific">Tumebacillus permanentifrigoris</name>
    <dbReference type="NCBI Taxonomy" id="378543"/>
    <lineage>
        <taxon>Bacteria</taxon>
        <taxon>Bacillati</taxon>
        <taxon>Bacillota</taxon>
        <taxon>Bacilli</taxon>
        <taxon>Bacillales</taxon>
        <taxon>Alicyclobacillaceae</taxon>
        <taxon>Tumebacillus</taxon>
    </lineage>
</organism>
<proteinExistence type="predicted"/>
<dbReference type="SMART" id="SM01260">
    <property type="entry name" value="LANC_like"/>
    <property type="match status" value="1"/>
</dbReference>
<dbReference type="Proteomes" id="UP000245634">
    <property type="component" value="Unassembled WGS sequence"/>
</dbReference>
<feature type="binding site" evidence="1">
    <location>
        <position position="366"/>
    </location>
    <ligand>
        <name>Zn(2+)</name>
        <dbReference type="ChEBI" id="CHEBI:29105"/>
    </ligand>
</feature>
<keyword evidence="3" id="KW-1185">Reference proteome</keyword>
<dbReference type="CDD" id="cd04793">
    <property type="entry name" value="LanC"/>
    <property type="match status" value="1"/>
</dbReference>
<evidence type="ECO:0000256" key="1">
    <source>
        <dbReference type="PIRSR" id="PIRSR607822-1"/>
    </source>
</evidence>
<gene>
    <name evidence="2" type="ORF">C7459_104216</name>
</gene>
<dbReference type="RefSeq" id="WP_109687484.1">
    <property type="nucleotide sequence ID" value="NZ_QGGL01000004.1"/>
</dbReference>
<dbReference type="AlphaFoldDB" id="A0A316DDZ1"/>
<reference evidence="2 3" key="1">
    <citation type="submission" date="2018-05" db="EMBL/GenBank/DDBJ databases">
        <title>Genomic Encyclopedia of Type Strains, Phase IV (KMG-IV): sequencing the most valuable type-strain genomes for metagenomic binning, comparative biology and taxonomic classification.</title>
        <authorList>
            <person name="Goeker M."/>
        </authorList>
    </citation>
    <scope>NUCLEOTIDE SEQUENCE [LARGE SCALE GENOMIC DNA]</scope>
    <source>
        <strain evidence="2 3">DSM 18773</strain>
    </source>
</reference>
<feature type="binding site" evidence="1">
    <location>
        <position position="316"/>
    </location>
    <ligand>
        <name>Zn(2+)</name>
        <dbReference type="ChEBI" id="CHEBI:29105"/>
    </ligand>
</feature>
<dbReference type="GO" id="GO:0031179">
    <property type="term" value="P:peptide modification"/>
    <property type="evidence" value="ECO:0007669"/>
    <property type="project" value="InterPro"/>
</dbReference>
<dbReference type="EMBL" id="QGGL01000004">
    <property type="protein sequence ID" value="PWK15010.1"/>
    <property type="molecule type" value="Genomic_DNA"/>
</dbReference>
<feature type="binding site" evidence="1">
    <location>
        <position position="365"/>
    </location>
    <ligand>
        <name>Zn(2+)</name>
        <dbReference type="ChEBI" id="CHEBI:29105"/>
    </ligand>
</feature>
<dbReference type="SUPFAM" id="SSF158745">
    <property type="entry name" value="LanC-like"/>
    <property type="match status" value="1"/>
</dbReference>
<dbReference type="InterPro" id="IPR007822">
    <property type="entry name" value="LANC-like"/>
</dbReference>
<dbReference type="Pfam" id="PF05147">
    <property type="entry name" value="LANC_like"/>
    <property type="match status" value="1"/>
</dbReference>
<sequence>MSNVPMQKRAWKPLTDVELRKAVEQRVKTSVELLRDAATVKERAIQEPVDFQGMILPQWSDLSLADGYPGLCLLFGELDRLEPEAGWDMAGHQMLVAVQQSVTQTGISAFNLWGGLAGVMMGIRALSRGGTRYAGMLASFNEYAAKQLPTLINEWTARMETDLRMTDYDLMGGITGIGRYLLAFKDEPNLQPALQSVLHYLISLSGDKELDGQNVPLWHITRTNQFLPSEREQYQQGNFNLGLSHGVAGPMGLLALAKLHGVEVAGQEAAIRRYAEWLCEWMLEDEAGSYWPGRIPMEVLLDGWGEATVPSHESWCYGASGISRQLWFAGVALGETKWKEIAVEAALASLRRPTETRGVAAPNFCHGLAGLAHAANVMYAETGNEVFAQERDRLVAQVLDLYDEELPFGVYELHRVEVGHQQLSKPGLLIGLAGTLVVLASMLAEEAPEWDAVFLMS</sequence>
<dbReference type="PRINTS" id="PR01950">
    <property type="entry name" value="LANCSUPER"/>
</dbReference>
<dbReference type="InterPro" id="IPR033889">
    <property type="entry name" value="LanC"/>
</dbReference>
<keyword evidence="1" id="KW-0479">Metal-binding</keyword>
<comment type="caution">
    <text evidence="2">The sequence shown here is derived from an EMBL/GenBank/DDBJ whole genome shotgun (WGS) entry which is preliminary data.</text>
</comment>
<name>A0A316DDZ1_9BACL</name>
<evidence type="ECO:0000313" key="2">
    <source>
        <dbReference type="EMBL" id="PWK15010.1"/>
    </source>
</evidence>
<dbReference type="GO" id="GO:0046872">
    <property type="term" value="F:metal ion binding"/>
    <property type="evidence" value="ECO:0007669"/>
    <property type="project" value="UniProtKB-KW"/>
</dbReference>
<keyword evidence="1" id="KW-0862">Zinc</keyword>
<dbReference type="Gene3D" id="1.50.10.20">
    <property type="match status" value="1"/>
</dbReference>
<dbReference type="PRINTS" id="PR01955">
    <property type="entry name" value="LANCFRANKIA"/>
</dbReference>
<evidence type="ECO:0000313" key="3">
    <source>
        <dbReference type="Proteomes" id="UP000245634"/>
    </source>
</evidence>
<protein>
    <submittedName>
        <fullName evidence="2">Lanthionine synthetase-like protein</fullName>
    </submittedName>
</protein>